<dbReference type="Gene3D" id="2.30.110.10">
    <property type="entry name" value="Electron Transport, Fmn-binding Protein, Chain A"/>
    <property type="match status" value="1"/>
</dbReference>
<dbReference type="NCBIfam" id="TIGR03618">
    <property type="entry name" value="Rv1155_F420"/>
    <property type="match status" value="1"/>
</dbReference>
<dbReference type="PANTHER" id="PTHR35176">
    <property type="entry name" value="HEME OXYGENASE HI_0854-RELATED"/>
    <property type="match status" value="1"/>
</dbReference>
<proteinExistence type="predicted"/>
<keyword evidence="1" id="KW-0560">Oxidoreductase</keyword>
<dbReference type="Proteomes" id="UP001140293">
    <property type="component" value="Unassembled WGS sequence"/>
</dbReference>
<keyword evidence="4" id="KW-1185">Reference proteome</keyword>
<sequence length="149" mass="15921">MAELPDFTGLISREQGLCVFSTLRRDGSIQSSVVNAGVLAHPVTGTQVVGLVAVGGSLKLRNLRADPRATVVARAGWQWASVEGRAELIGPDDPHADIDGQGLTTLLREVFTAAGGTHDDWDTYDRVMAEERRTAVLIAPQRVYTNPGA</sequence>
<evidence type="ECO:0000313" key="4">
    <source>
        <dbReference type="Proteomes" id="UP001140293"/>
    </source>
</evidence>
<dbReference type="AlphaFoldDB" id="A0A9X2YR96"/>
<dbReference type="Pfam" id="PF01243">
    <property type="entry name" value="PNPOx_N"/>
    <property type="match status" value="1"/>
</dbReference>
<dbReference type="RefSeq" id="WP_264013373.1">
    <property type="nucleotide sequence ID" value="NZ_JACKSJ010000117.1"/>
</dbReference>
<evidence type="ECO:0000259" key="2">
    <source>
        <dbReference type="Pfam" id="PF01243"/>
    </source>
</evidence>
<feature type="domain" description="Pyridoxamine 5'-phosphate oxidase N-terminal" evidence="2">
    <location>
        <begin position="13"/>
        <end position="97"/>
    </location>
</feature>
<dbReference type="InterPro" id="IPR052019">
    <property type="entry name" value="F420H2_bilvrd_red/Heme_oxyg"/>
</dbReference>
<protein>
    <submittedName>
        <fullName evidence="3">TIGR03618 family F420-dependent PPOX class oxidoreductase</fullName>
    </submittedName>
</protein>
<dbReference type="GO" id="GO:0005829">
    <property type="term" value="C:cytosol"/>
    <property type="evidence" value="ECO:0007669"/>
    <property type="project" value="TreeGrafter"/>
</dbReference>
<gene>
    <name evidence="3" type="ORF">H7I41_14855</name>
</gene>
<dbReference type="InterPro" id="IPR012349">
    <property type="entry name" value="Split_barrel_FMN-bd"/>
</dbReference>
<evidence type="ECO:0000256" key="1">
    <source>
        <dbReference type="ARBA" id="ARBA00023002"/>
    </source>
</evidence>
<dbReference type="InterPro" id="IPR011576">
    <property type="entry name" value="Pyridox_Oxase_N"/>
</dbReference>
<accession>A0A9X2YR96</accession>
<dbReference type="EMBL" id="JACKSJ010000117">
    <property type="protein sequence ID" value="MCV7171192.1"/>
    <property type="molecule type" value="Genomic_DNA"/>
</dbReference>
<evidence type="ECO:0000313" key="3">
    <source>
        <dbReference type="EMBL" id="MCV7171192.1"/>
    </source>
</evidence>
<dbReference type="PANTHER" id="PTHR35176:SF2">
    <property type="entry name" value="F420H(2)-DEPENDENT REDUCTASE RV1155"/>
    <property type="match status" value="1"/>
</dbReference>
<comment type="caution">
    <text evidence="3">The sequence shown here is derived from an EMBL/GenBank/DDBJ whole genome shotgun (WGS) entry which is preliminary data.</text>
</comment>
<dbReference type="InterPro" id="IPR019920">
    <property type="entry name" value="F420-binding_dom_put"/>
</dbReference>
<dbReference type="GO" id="GO:0070967">
    <property type="term" value="F:coenzyme F420 binding"/>
    <property type="evidence" value="ECO:0007669"/>
    <property type="project" value="TreeGrafter"/>
</dbReference>
<reference evidence="3" key="2">
    <citation type="journal article" date="2022" name="BMC Genomics">
        <title>Comparative genome analysis of mycobacteria focusing on tRNA and non-coding RNA.</title>
        <authorList>
            <person name="Behra P.R.K."/>
            <person name="Pettersson B.M.F."/>
            <person name="Ramesh M."/>
            <person name="Das S."/>
            <person name="Dasgupta S."/>
            <person name="Kirsebom L.A."/>
        </authorList>
    </citation>
    <scope>NUCLEOTIDE SEQUENCE</scope>
    <source>
        <strain evidence="3">DSM 44615</strain>
    </source>
</reference>
<name>A0A9X2YR96_9MYCO</name>
<dbReference type="SUPFAM" id="SSF50475">
    <property type="entry name" value="FMN-binding split barrel"/>
    <property type="match status" value="1"/>
</dbReference>
<organism evidence="3 4">
    <name type="scientific">[Mycobacterium] manitobense</name>
    <dbReference type="NCBI Taxonomy" id="190147"/>
    <lineage>
        <taxon>Bacteria</taxon>
        <taxon>Bacillati</taxon>
        <taxon>Actinomycetota</taxon>
        <taxon>Actinomycetes</taxon>
        <taxon>Mycobacteriales</taxon>
        <taxon>Mycobacteriaceae</taxon>
        <taxon>Mycolicibacterium</taxon>
    </lineage>
</organism>
<dbReference type="GO" id="GO:0016627">
    <property type="term" value="F:oxidoreductase activity, acting on the CH-CH group of donors"/>
    <property type="evidence" value="ECO:0007669"/>
    <property type="project" value="TreeGrafter"/>
</dbReference>
<reference evidence="3" key="1">
    <citation type="submission" date="2020-07" db="EMBL/GenBank/DDBJ databases">
        <authorList>
            <person name="Pettersson B.M.F."/>
            <person name="Behra P.R.K."/>
            <person name="Ramesh M."/>
            <person name="Das S."/>
            <person name="Dasgupta S."/>
            <person name="Kirsebom L.A."/>
        </authorList>
    </citation>
    <scope>NUCLEOTIDE SEQUENCE</scope>
    <source>
        <strain evidence="3">DSM 44615</strain>
    </source>
</reference>